<evidence type="ECO:0000256" key="2">
    <source>
        <dbReference type="ARBA" id="ARBA00022692"/>
    </source>
</evidence>
<dbReference type="PANTHER" id="PTHR24269">
    <property type="entry name" value="KREMEN PROTEIN"/>
    <property type="match status" value="1"/>
</dbReference>
<evidence type="ECO:0000256" key="6">
    <source>
        <dbReference type="ARBA" id="ARBA00023180"/>
    </source>
</evidence>
<sequence length="441" mass="47294">MASSLSNLGLLAIASSLVLASAVLAAPQLIPRDLPYEHKGCYASSANGQRILSTATYADDDMTVASCAAFCTENNLKYFGLEYGRECYCGDSLPAGPALDASQCSFPCPGRGDPGQTCGAASHIDLYQNNLYAGRAPAALNIPYLGCFVDGKDRALPDNLLGADDMTAELCDAHCSDFQYFGVEYGRECWCGDITPKSQAPESECSFSCAGDNKQLCGAGERINVWARPWPVPSPIGDYTYKGCYTDSSDKHSLTGRVEYLGDMTHEQCGAYCDRYGYRYFGVEYGSQCFCGTEIKDVAEERPIQECSTKCGGDSSQRCGAADRLGIFEKPADAVIAPGNPPIAGAYSYKSCWVDDGAERSLDGSEYRSDDMTVESCAAFCGEQNFDYFGVQYAHECYCGDELGGSAAPEEECSQICAGIPTQFCGGANRLNIYSSTECDV</sequence>
<dbReference type="SMART" id="SM00321">
    <property type="entry name" value="WSC"/>
    <property type="match status" value="4"/>
</dbReference>
<dbReference type="GO" id="GO:0005886">
    <property type="term" value="C:plasma membrane"/>
    <property type="evidence" value="ECO:0007669"/>
    <property type="project" value="TreeGrafter"/>
</dbReference>
<keyword evidence="10" id="KW-1185">Reference proteome</keyword>
<keyword evidence="3 7" id="KW-0732">Signal</keyword>
<feature type="domain" description="WSC" evidence="8">
    <location>
        <begin position="141"/>
        <end position="229"/>
    </location>
</feature>
<dbReference type="EMBL" id="MU858236">
    <property type="protein sequence ID" value="KAK4208619.1"/>
    <property type="molecule type" value="Genomic_DNA"/>
</dbReference>
<dbReference type="PROSITE" id="PS51212">
    <property type="entry name" value="WSC"/>
    <property type="match status" value="4"/>
</dbReference>
<evidence type="ECO:0000313" key="9">
    <source>
        <dbReference type="EMBL" id="KAK4208619.1"/>
    </source>
</evidence>
<evidence type="ECO:0000313" key="10">
    <source>
        <dbReference type="Proteomes" id="UP001301769"/>
    </source>
</evidence>
<proteinExistence type="predicted"/>
<feature type="chain" id="PRO_5042948549" evidence="7">
    <location>
        <begin position="26"/>
        <end position="441"/>
    </location>
</feature>
<dbReference type="Proteomes" id="UP001301769">
    <property type="component" value="Unassembled WGS sequence"/>
</dbReference>
<feature type="signal peptide" evidence="7">
    <location>
        <begin position="1"/>
        <end position="25"/>
    </location>
</feature>
<keyword evidence="6" id="KW-0325">Glycoprotein</keyword>
<reference evidence="9" key="1">
    <citation type="journal article" date="2023" name="Mol. Phylogenet. Evol.">
        <title>Genome-scale phylogeny and comparative genomics of the fungal order Sordariales.</title>
        <authorList>
            <person name="Hensen N."/>
            <person name="Bonometti L."/>
            <person name="Westerberg I."/>
            <person name="Brannstrom I.O."/>
            <person name="Guillou S."/>
            <person name="Cros-Aarteil S."/>
            <person name="Calhoun S."/>
            <person name="Haridas S."/>
            <person name="Kuo A."/>
            <person name="Mondo S."/>
            <person name="Pangilinan J."/>
            <person name="Riley R."/>
            <person name="LaButti K."/>
            <person name="Andreopoulos B."/>
            <person name="Lipzen A."/>
            <person name="Chen C."/>
            <person name="Yan M."/>
            <person name="Daum C."/>
            <person name="Ng V."/>
            <person name="Clum A."/>
            <person name="Steindorff A."/>
            <person name="Ohm R.A."/>
            <person name="Martin F."/>
            <person name="Silar P."/>
            <person name="Natvig D.O."/>
            <person name="Lalanne C."/>
            <person name="Gautier V."/>
            <person name="Ament-Velasquez S.L."/>
            <person name="Kruys A."/>
            <person name="Hutchinson M.I."/>
            <person name="Powell A.J."/>
            <person name="Barry K."/>
            <person name="Miller A.N."/>
            <person name="Grigoriev I.V."/>
            <person name="Debuchy R."/>
            <person name="Gladieux P."/>
            <person name="Hiltunen Thoren M."/>
            <person name="Johannesson H."/>
        </authorList>
    </citation>
    <scope>NUCLEOTIDE SEQUENCE</scope>
    <source>
        <strain evidence="9">PSN293</strain>
    </source>
</reference>
<evidence type="ECO:0000256" key="1">
    <source>
        <dbReference type="ARBA" id="ARBA00004167"/>
    </source>
</evidence>
<keyword evidence="4" id="KW-1133">Transmembrane helix</keyword>
<keyword evidence="5" id="KW-0472">Membrane</keyword>
<accession>A0AAN6XXR4</accession>
<evidence type="ECO:0000256" key="4">
    <source>
        <dbReference type="ARBA" id="ARBA00022989"/>
    </source>
</evidence>
<feature type="domain" description="WSC" evidence="8">
    <location>
        <begin position="346"/>
        <end position="437"/>
    </location>
</feature>
<evidence type="ECO:0000256" key="3">
    <source>
        <dbReference type="ARBA" id="ARBA00022729"/>
    </source>
</evidence>
<organism evidence="9 10">
    <name type="scientific">Rhypophila decipiens</name>
    <dbReference type="NCBI Taxonomy" id="261697"/>
    <lineage>
        <taxon>Eukaryota</taxon>
        <taxon>Fungi</taxon>
        <taxon>Dikarya</taxon>
        <taxon>Ascomycota</taxon>
        <taxon>Pezizomycotina</taxon>
        <taxon>Sordariomycetes</taxon>
        <taxon>Sordariomycetidae</taxon>
        <taxon>Sordariales</taxon>
        <taxon>Naviculisporaceae</taxon>
        <taxon>Rhypophila</taxon>
    </lineage>
</organism>
<reference evidence="9" key="2">
    <citation type="submission" date="2023-05" db="EMBL/GenBank/DDBJ databases">
        <authorList>
            <consortium name="Lawrence Berkeley National Laboratory"/>
            <person name="Steindorff A."/>
            <person name="Hensen N."/>
            <person name="Bonometti L."/>
            <person name="Westerberg I."/>
            <person name="Brannstrom I.O."/>
            <person name="Guillou S."/>
            <person name="Cros-Aarteil S."/>
            <person name="Calhoun S."/>
            <person name="Haridas S."/>
            <person name="Kuo A."/>
            <person name="Mondo S."/>
            <person name="Pangilinan J."/>
            <person name="Riley R."/>
            <person name="Labutti K."/>
            <person name="Andreopoulos B."/>
            <person name="Lipzen A."/>
            <person name="Chen C."/>
            <person name="Yanf M."/>
            <person name="Daum C."/>
            <person name="Ng V."/>
            <person name="Clum A."/>
            <person name="Ohm R."/>
            <person name="Martin F."/>
            <person name="Silar P."/>
            <person name="Natvig D."/>
            <person name="Lalanne C."/>
            <person name="Gautier V."/>
            <person name="Ament-Velasquez S.L."/>
            <person name="Kruys A."/>
            <person name="Hutchinson M.I."/>
            <person name="Powell A.J."/>
            <person name="Barry K."/>
            <person name="Miller A.N."/>
            <person name="Grigoriev I.V."/>
            <person name="Debuchy R."/>
            <person name="Gladieux P."/>
            <person name="Thoren M.H."/>
            <person name="Johannesson H."/>
        </authorList>
    </citation>
    <scope>NUCLEOTIDE SEQUENCE</scope>
    <source>
        <strain evidence="9">PSN293</strain>
    </source>
</reference>
<dbReference type="InterPro" id="IPR051836">
    <property type="entry name" value="Kremen_rcpt"/>
</dbReference>
<dbReference type="AlphaFoldDB" id="A0AAN6XXR4"/>
<evidence type="ECO:0000256" key="7">
    <source>
        <dbReference type="SAM" id="SignalP"/>
    </source>
</evidence>
<feature type="domain" description="WSC" evidence="8">
    <location>
        <begin position="238"/>
        <end position="331"/>
    </location>
</feature>
<dbReference type="Pfam" id="PF01822">
    <property type="entry name" value="WSC"/>
    <property type="match status" value="4"/>
</dbReference>
<evidence type="ECO:0000256" key="5">
    <source>
        <dbReference type="ARBA" id="ARBA00023136"/>
    </source>
</evidence>
<comment type="caution">
    <text evidence="9">The sequence shown here is derived from an EMBL/GenBank/DDBJ whole genome shotgun (WGS) entry which is preliminary data.</text>
</comment>
<protein>
    <submittedName>
        <fullName evidence="9">Fungistatic metabolite</fullName>
    </submittedName>
</protein>
<dbReference type="InterPro" id="IPR002889">
    <property type="entry name" value="WSC_carb-bd"/>
</dbReference>
<dbReference type="PANTHER" id="PTHR24269:SF16">
    <property type="entry name" value="PROTEIN SLG1"/>
    <property type="match status" value="1"/>
</dbReference>
<feature type="domain" description="WSC" evidence="8">
    <location>
        <begin position="35"/>
        <end position="130"/>
    </location>
</feature>
<comment type="subcellular location">
    <subcellularLocation>
        <location evidence="1">Membrane</location>
        <topology evidence="1">Single-pass membrane protein</topology>
    </subcellularLocation>
</comment>
<keyword evidence="2" id="KW-0812">Transmembrane</keyword>
<evidence type="ECO:0000259" key="8">
    <source>
        <dbReference type="PROSITE" id="PS51212"/>
    </source>
</evidence>
<name>A0AAN6XXR4_9PEZI</name>
<gene>
    <name evidence="9" type="ORF">QBC37DRAFT_486696</name>
</gene>